<feature type="transmembrane region" description="Helical" evidence="1">
    <location>
        <begin position="9"/>
        <end position="26"/>
    </location>
</feature>
<gene>
    <name evidence="2" type="ORF">ABGF40_04420</name>
</gene>
<keyword evidence="1" id="KW-0472">Membrane</keyword>
<dbReference type="EMBL" id="JBFNFH010000008">
    <property type="protein sequence ID" value="MFM1524911.1"/>
    <property type="molecule type" value="Genomic_DNA"/>
</dbReference>
<sequence length="91" mass="10614">MFKNKVQKLFLIFFGMTLITGIILYISKTKYPETLFSILGSLLILFLAVALIFLAIYSFIDIKEKINNKDYIGIIIWIVFIIVIVLYKIFL</sequence>
<keyword evidence="1" id="KW-0812">Transmembrane</keyword>
<name>A0ABW9F634_9FIRM</name>
<evidence type="ECO:0000313" key="2">
    <source>
        <dbReference type="EMBL" id="MFM1524911.1"/>
    </source>
</evidence>
<keyword evidence="3" id="KW-1185">Reference proteome</keyword>
<protein>
    <submittedName>
        <fullName evidence="2">Uncharacterized protein</fullName>
    </submittedName>
</protein>
<proteinExistence type="predicted"/>
<dbReference type="Proteomes" id="UP001629536">
    <property type="component" value="Unassembled WGS sequence"/>
</dbReference>
<reference evidence="2 3" key="1">
    <citation type="journal article" date="2024" name="Front. Microbiol.">
        <title>Pangenomic and biochemical analyses of Helcococcus ovis reveal widespread tetracycline resistance and a novel bacterial species, Helcococcus bovis.</title>
        <authorList>
            <person name="Cunha F."/>
            <person name="Zhai Y."/>
            <person name="Casaro S."/>
            <person name="Jones K.L."/>
            <person name="Hernandez M."/>
            <person name="Bisinotto R.S."/>
            <person name="Kariyawasam S."/>
            <person name="Brown M.B."/>
            <person name="Phillips A."/>
            <person name="Jeong K.C."/>
            <person name="Galvao K.N."/>
        </authorList>
    </citation>
    <scope>NUCLEOTIDE SEQUENCE [LARGE SCALE GENOMIC DNA]</scope>
    <source>
        <strain evidence="2 3">KG197</strain>
    </source>
</reference>
<comment type="caution">
    <text evidence="2">The sequence shown here is derived from an EMBL/GenBank/DDBJ whole genome shotgun (WGS) entry which is preliminary data.</text>
</comment>
<evidence type="ECO:0000256" key="1">
    <source>
        <dbReference type="SAM" id="Phobius"/>
    </source>
</evidence>
<evidence type="ECO:0000313" key="3">
    <source>
        <dbReference type="Proteomes" id="UP001629536"/>
    </source>
</evidence>
<feature type="transmembrane region" description="Helical" evidence="1">
    <location>
        <begin position="71"/>
        <end position="90"/>
    </location>
</feature>
<organism evidence="2 3">
    <name type="scientific">Helcococcus bovis</name>
    <dbReference type="NCBI Taxonomy" id="3153252"/>
    <lineage>
        <taxon>Bacteria</taxon>
        <taxon>Bacillati</taxon>
        <taxon>Bacillota</taxon>
        <taxon>Tissierellia</taxon>
        <taxon>Tissierellales</taxon>
        <taxon>Peptoniphilaceae</taxon>
        <taxon>Helcococcus</taxon>
    </lineage>
</organism>
<feature type="transmembrane region" description="Helical" evidence="1">
    <location>
        <begin position="38"/>
        <end position="59"/>
    </location>
</feature>
<keyword evidence="1" id="KW-1133">Transmembrane helix</keyword>
<dbReference type="RefSeq" id="WP_408104814.1">
    <property type="nucleotide sequence ID" value="NZ_JBFNFH010000008.1"/>
</dbReference>
<accession>A0ABW9F634</accession>